<dbReference type="PANTHER" id="PTHR45615:SF27">
    <property type="entry name" value="MYOSIN HEAVY CHAIN, MUSCLE"/>
    <property type="match status" value="1"/>
</dbReference>
<name>A0ABM1EK28_PRICU</name>
<feature type="coiled-coil region" evidence="9">
    <location>
        <begin position="1786"/>
        <end position="1926"/>
    </location>
</feature>
<evidence type="ECO:0000256" key="10">
    <source>
        <dbReference type="SAM" id="MobiDB-lite"/>
    </source>
</evidence>
<dbReference type="PROSITE" id="PS51456">
    <property type="entry name" value="MYOSIN_MOTOR"/>
    <property type="match status" value="1"/>
</dbReference>
<dbReference type="GeneID" id="106813021"/>
<dbReference type="InterPro" id="IPR004009">
    <property type="entry name" value="SH3_Myosin"/>
</dbReference>
<dbReference type="PROSITE" id="PS51844">
    <property type="entry name" value="SH3_LIKE"/>
    <property type="match status" value="1"/>
</dbReference>
<feature type="compositionally biased region" description="Basic and acidic residues" evidence="10">
    <location>
        <begin position="1315"/>
        <end position="1327"/>
    </location>
</feature>
<dbReference type="Gene3D" id="1.20.5.340">
    <property type="match status" value="5"/>
</dbReference>
<feature type="region of interest" description="Actin-binding" evidence="8">
    <location>
        <begin position="658"/>
        <end position="680"/>
    </location>
</feature>
<dbReference type="InterPro" id="IPR014751">
    <property type="entry name" value="XRCC4-like_C"/>
</dbReference>
<dbReference type="Pfam" id="PF02736">
    <property type="entry name" value="Myosin_N"/>
    <property type="match status" value="1"/>
</dbReference>
<dbReference type="Gene3D" id="1.10.10.820">
    <property type="match status" value="1"/>
</dbReference>
<dbReference type="Gene3D" id="1.20.5.370">
    <property type="match status" value="4"/>
</dbReference>
<evidence type="ECO:0000256" key="6">
    <source>
        <dbReference type="ARBA" id="ARBA00023175"/>
    </source>
</evidence>
<dbReference type="InterPro" id="IPR036961">
    <property type="entry name" value="Kinesin_motor_dom_sf"/>
</dbReference>
<feature type="compositionally biased region" description="Basic and acidic residues" evidence="10">
    <location>
        <begin position="940"/>
        <end position="1019"/>
    </location>
</feature>
<comment type="similarity">
    <text evidence="1 8">Belongs to the TRAFAC class myosin-kinesin ATPase superfamily. Myosin family.</text>
</comment>
<gene>
    <name evidence="14" type="primary">LOC106813021</name>
</gene>
<dbReference type="InterPro" id="IPR008989">
    <property type="entry name" value="Myosin_S1_N"/>
</dbReference>
<keyword evidence="7 8" id="KW-0009">Actin-binding</keyword>
<feature type="binding site" evidence="8">
    <location>
        <begin position="185"/>
        <end position="192"/>
    </location>
    <ligand>
        <name>ATP</name>
        <dbReference type="ChEBI" id="CHEBI:30616"/>
    </ligand>
</feature>
<keyword evidence="4 9" id="KW-0175">Coiled coil</keyword>
<dbReference type="RefSeq" id="XP_014672549.1">
    <property type="nucleotide sequence ID" value="XM_014817063.1"/>
</dbReference>
<dbReference type="Proteomes" id="UP000695022">
    <property type="component" value="Unplaced"/>
</dbReference>
<dbReference type="InterPro" id="IPR001609">
    <property type="entry name" value="Myosin_head_motor_dom-like"/>
</dbReference>
<evidence type="ECO:0000256" key="2">
    <source>
        <dbReference type="ARBA" id="ARBA00022741"/>
    </source>
</evidence>
<organism evidence="13 14">
    <name type="scientific">Priapulus caudatus</name>
    <name type="common">Priapulid worm</name>
    <dbReference type="NCBI Taxonomy" id="37621"/>
    <lineage>
        <taxon>Eukaryota</taxon>
        <taxon>Metazoa</taxon>
        <taxon>Ecdysozoa</taxon>
        <taxon>Scalidophora</taxon>
        <taxon>Priapulida</taxon>
        <taxon>Priapulimorpha</taxon>
        <taxon>Priapulimorphida</taxon>
        <taxon>Priapulidae</taxon>
        <taxon>Priapulus</taxon>
    </lineage>
</organism>
<evidence type="ECO:0000256" key="9">
    <source>
        <dbReference type="SAM" id="Coils"/>
    </source>
</evidence>
<dbReference type="InterPro" id="IPR027417">
    <property type="entry name" value="P-loop_NTPase"/>
</dbReference>
<evidence type="ECO:0000256" key="5">
    <source>
        <dbReference type="ARBA" id="ARBA00023123"/>
    </source>
</evidence>
<dbReference type="PANTHER" id="PTHR45615">
    <property type="entry name" value="MYOSIN HEAVY CHAIN, NON-MUSCLE"/>
    <property type="match status" value="1"/>
</dbReference>
<dbReference type="PRINTS" id="PR00193">
    <property type="entry name" value="MYOSINHEAVY"/>
</dbReference>
<evidence type="ECO:0000313" key="14">
    <source>
        <dbReference type="RefSeq" id="XP_014672549.1"/>
    </source>
</evidence>
<dbReference type="Gene3D" id="2.30.30.360">
    <property type="entry name" value="Myosin S1 fragment, N-terminal"/>
    <property type="match status" value="1"/>
</dbReference>
<feature type="compositionally biased region" description="Basic and acidic residues" evidence="10">
    <location>
        <begin position="1230"/>
        <end position="1252"/>
    </location>
</feature>
<feature type="region of interest" description="Disordered" evidence="10">
    <location>
        <begin position="1937"/>
        <end position="1956"/>
    </location>
</feature>
<proteinExistence type="inferred from homology"/>
<keyword evidence="13" id="KW-1185">Reference proteome</keyword>
<evidence type="ECO:0000256" key="7">
    <source>
        <dbReference type="ARBA" id="ARBA00023203"/>
    </source>
</evidence>
<accession>A0ABM1EK28</accession>
<dbReference type="SMART" id="SM00242">
    <property type="entry name" value="MYSc"/>
    <property type="match status" value="1"/>
</dbReference>
<feature type="region of interest" description="Disordered" evidence="10">
    <location>
        <begin position="914"/>
        <end position="1019"/>
    </location>
</feature>
<feature type="compositionally biased region" description="Polar residues" evidence="10">
    <location>
        <begin position="1275"/>
        <end position="1290"/>
    </location>
</feature>
<sequence>MLTQALPLSWGAKELLQQDPWQFLKVPDKMRIEQQTIPFDGKTMIWVPDGKEGYVIGEIKETSGDMVTVVARGEEKTLKEDHVQQVNPPKFEKTEDMASLTYLNDASVLHNLRQRYRAWMIYTYSGLFCVVINPYKRLPIYTDQVVQEYRGKRRTEMPPHLFSVADNAYAAMLANREDQSMLITGESGAGKTENTKKVISYFALVAASGQKKEKAVSLEDQIVQANPVLESFGNAKTVRNDNSSRFGKFIRIHFGPSGKLAGADIESYLLEKSRVVSQAPLERSYHIFYQQMSGGIPAMKEKCLLTDAIETYYFIAQGKTYIDGVDDGEEMKATDEAFDILGFNDKEKWDIYNIVAAVMHMGVMQFKQRPREEQAEADGTESGAKVAHVLGVSDADFYKGLLKPRVKVGSEYVTKGQNKEQCFSAVSGLAKAIYDRMFRSLVDKVNDTLATKTKKQFFIGVLDIAGFEIFDFNGFEQICINFTNEKLQQFFNHHMFVLEQEEYKREGIEWTFIDFGLDLQACIDMIERPMGVFAILEEESMFPKATDKTFLEKMQVNHLGKSKSFVKPKPAKAGQAEAHFGVIHYAGTVNYNVNHWLDKNKDPINDTVAVTFAKSHGNTLLAKLFADKLVADEDTGGKGKRKKGSAFQTVSALYREQLNKLMSTLMNTQPHFVRCIIPNENKEGGAIDAALVMNQLTCNGVLEGIRICRKGFPNRLVYGDFKQRYSILAPNAVPVGFADSKDIASAILSALEWDPEQYKLGHTKIFFKAGSLGKLEEMRDDRITRIMTLAQAWIRGKQTRALYEVMKAQRLAMMVIQRNVRKYIQCRNWPWWRLYTKVKPLLSIARQEDEMNEMKEEIGKLKEELEKESKRRKEGDDNIAKLAKEKGDLYAQMQSESETIADIEERATKLMQQKHDMEQQLTEMRDRLSEEEESASTLSDSKRKAESDASDMRSQIEELERSLKKVESEKTAKEHQIKQLSDEIARQEELLAKVNKEKKNMEEHQSRTTDDLQKEEDKVNHINKVKAKLEQTLDELEDNLEREKKVRGDVEKARRKVEGDLKMTQEAVEELEMSKRGLEENLRRKEKELASIGSKCEDEQGIAHQLQKKIKELQARVEEVEEETEAERQARSKVEKQRAELARELEELTERLEEAGGATSAQVELNRKREAELAKLRRDLEEQSLQHEATVSSLRKKQNDVVCEMAEQIDQLQKVKTKIEKEKAQLKVELDDMKGSMDHLGKSKSQTDKLTKALESQLSEANSKLDESSRIINEMNAQKSRMASETNDLQHQLEEAEAQVNQLARAKSQMQAQLEEVRATADEEGRARSGLQSQLRNVQHDAEQMREQLEEEADGKSQLQRQLSKVNNDFNTLRARVESEGLGGGGPEVEDVKRKFQVRVQSLEDALEAANAKIAQLDKNKHRLSNELDDMSVEVERATAAANALEKRQRNFDKTLSECKQKSDDLAAELEASQRECRGASTELFKARASQEESADAVEMLRRENRNLADEIKDLGEQLGEGGKSIHEVDKARRRLEQEKEELQSALEEAEAALEQEESKVVRSQLELQQIRQEVDRRLAEKDDEFETTRRNHQRAVDSMQASLEAESKGRAEAMKMKKKLETDINQLEIALDGANRQNADAQKNAKRLQAQMVDLTAQIEDEQRVREEIREQLGASERRCNAVAAELEETRASLEQAERNRRAADAELNEANDRAGDLQSQLGSVNAAKRKLEGDVTTMQADLDETVSELRVADEKARGAVADAARLAEELRQEQEHAIHVIKAHKAIEGQLKDLQVRLDEAEANVLKGGKKLISKLEQRVRELESELDAEQRRHSEAQKNYRKVDRRVKELMMQAEDDRKNHSHFEDMMERLNGKIKLYKRQIDEAEEVANMNLAKYRKAQAELEEAEARAEDAESAVVKLRAVTRSSGIAVRSVSGGHMRAAMRRPRMDMDEE</sequence>
<keyword evidence="6 8" id="KW-0505">Motor protein</keyword>
<feature type="compositionally biased region" description="Basic and acidic residues" evidence="10">
    <location>
        <begin position="914"/>
        <end position="928"/>
    </location>
</feature>
<dbReference type="Gene3D" id="3.40.850.10">
    <property type="entry name" value="Kinesin motor domain"/>
    <property type="match status" value="1"/>
</dbReference>
<evidence type="ECO:0000256" key="8">
    <source>
        <dbReference type="PROSITE-ProRule" id="PRU00782"/>
    </source>
</evidence>
<evidence type="ECO:0000313" key="13">
    <source>
        <dbReference type="Proteomes" id="UP000695022"/>
    </source>
</evidence>
<reference evidence="14" key="1">
    <citation type="submission" date="2025-08" db="UniProtKB">
        <authorList>
            <consortium name="RefSeq"/>
        </authorList>
    </citation>
    <scope>IDENTIFICATION</scope>
</reference>
<evidence type="ECO:0000256" key="3">
    <source>
        <dbReference type="ARBA" id="ARBA00022840"/>
    </source>
</evidence>
<feature type="compositionally biased region" description="Basic and acidic residues" evidence="10">
    <location>
        <begin position="1338"/>
        <end position="1348"/>
    </location>
</feature>
<feature type="region of interest" description="Disordered" evidence="10">
    <location>
        <begin position="1582"/>
        <end position="1618"/>
    </location>
</feature>
<evidence type="ECO:0000259" key="12">
    <source>
        <dbReference type="PROSITE" id="PS51844"/>
    </source>
</evidence>
<dbReference type="Gene3D" id="1.20.5.4820">
    <property type="match status" value="1"/>
</dbReference>
<dbReference type="CDD" id="cd01377">
    <property type="entry name" value="MYSc_class_II"/>
    <property type="match status" value="1"/>
</dbReference>
<keyword evidence="2 8" id="KW-0547">Nucleotide-binding</keyword>
<protein>
    <submittedName>
        <fullName evidence="14">Myosin heavy chain, striated muscle-like</fullName>
    </submittedName>
</protein>
<dbReference type="Pfam" id="PF00063">
    <property type="entry name" value="Myosin_head"/>
    <property type="match status" value="1"/>
</dbReference>
<feature type="region of interest" description="Disordered" evidence="10">
    <location>
        <begin position="1304"/>
        <end position="1369"/>
    </location>
</feature>
<dbReference type="Gene3D" id="1.20.58.530">
    <property type="match status" value="1"/>
</dbReference>
<keyword evidence="3 8" id="KW-0067">ATP-binding</keyword>
<dbReference type="InterPro" id="IPR002928">
    <property type="entry name" value="Myosin_tail"/>
</dbReference>
<feature type="domain" description="Myosin motor" evidence="11">
    <location>
        <begin position="92"/>
        <end position="780"/>
    </location>
</feature>
<dbReference type="SUPFAM" id="SSF52540">
    <property type="entry name" value="P-loop containing nucleoside triphosphate hydrolases"/>
    <property type="match status" value="1"/>
</dbReference>
<evidence type="ECO:0000256" key="1">
    <source>
        <dbReference type="ARBA" id="ARBA00008314"/>
    </source>
</evidence>
<evidence type="ECO:0000259" key="11">
    <source>
        <dbReference type="PROSITE" id="PS51456"/>
    </source>
</evidence>
<dbReference type="Gene3D" id="1.20.120.720">
    <property type="entry name" value="Myosin VI head, motor domain, U50 subdomain"/>
    <property type="match status" value="1"/>
</dbReference>
<dbReference type="Pfam" id="PF01576">
    <property type="entry name" value="Myosin_tail_1"/>
    <property type="match status" value="1"/>
</dbReference>
<feature type="compositionally biased region" description="Polar residues" evidence="10">
    <location>
        <begin position="1357"/>
        <end position="1369"/>
    </location>
</feature>
<dbReference type="SUPFAM" id="SSF90257">
    <property type="entry name" value="Myosin rod fragments"/>
    <property type="match status" value="5"/>
</dbReference>
<feature type="compositionally biased region" description="Basic and acidic residues" evidence="10">
    <location>
        <begin position="1606"/>
        <end position="1618"/>
    </location>
</feature>
<evidence type="ECO:0000256" key="4">
    <source>
        <dbReference type="ARBA" id="ARBA00023054"/>
    </source>
</evidence>
<feature type="region of interest" description="Disordered" evidence="10">
    <location>
        <begin position="1230"/>
        <end position="1290"/>
    </location>
</feature>
<feature type="domain" description="Myosin N-terminal SH3-like" evidence="12">
    <location>
        <begin position="40"/>
        <end position="88"/>
    </location>
</feature>
<keyword evidence="5 8" id="KW-0518">Myosin</keyword>